<sequence>MAATLNNTNNIETNNGLAVISWNVRGMKADNSHTINELQHYLNNSNNQIDVICLQETHYTEKDKTFKLRVCSKGGGVCIYVRLGLPFTENIITHKSDIEVCSVQIYGHNTLIVGDFNLKHICWNPAGDFRYDGEADDLLTVINDNNINFLNDGQITRVSEKQNETDSAIDLSLISSHLHSSSELYVINNTFGSDHLPLLTSIKYSTNKTTNFNHFYEKLTKFLDKTLPKSKSKNKKSKKKIVPWWNSTYDNVIRIREKSRKIYKKDPTSIKHENWQLARLKAKEIIQNAKKQGWQNFCSKITHKTNSKELWDFVRKVKGTPLPNEPPFKIGDK</sequence>
<evidence type="ECO:0000313" key="3">
    <source>
        <dbReference type="Proteomes" id="UP001164746"/>
    </source>
</evidence>
<dbReference type="Gene3D" id="3.60.10.10">
    <property type="entry name" value="Endonuclease/exonuclease/phosphatase"/>
    <property type="match status" value="2"/>
</dbReference>
<proteinExistence type="predicted"/>
<dbReference type="EMBL" id="CP111013">
    <property type="protein sequence ID" value="WAQ96409.1"/>
    <property type="molecule type" value="Genomic_DNA"/>
</dbReference>
<evidence type="ECO:0000313" key="2">
    <source>
        <dbReference type="EMBL" id="WAQ96409.1"/>
    </source>
</evidence>
<dbReference type="InterPro" id="IPR005135">
    <property type="entry name" value="Endo/exonuclease/phosphatase"/>
</dbReference>
<name>A0ABY7DIU0_MYAAR</name>
<keyword evidence="3" id="KW-1185">Reference proteome</keyword>
<dbReference type="Pfam" id="PF14529">
    <property type="entry name" value="Exo_endo_phos_2"/>
    <property type="match status" value="1"/>
</dbReference>
<dbReference type="Proteomes" id="UP001164746">
    <property type="component" value="Chromosome 2"/>
</dbReference>
<feature type="domain" description="Endonuclease/exonuclease/phosphatase" evidence="1">
    <location>
        <begin position="108"/>
        <end position="198"/>
    </location>
</feature>
<feature type="non-terminal residue" evidence="2">
    <location>
        <position position="333"/>
    </location>
</feature>
<protein>
    <recommendedName>
        <fullName evidence="1">Endonuclease/exonuclease/phosphatase domain-containing protein</fullName>
    </recommendedName>
</protein>
<gene>
    <name evidence="2" type="ORF">MAR_029099</name>
</gene>
<dbReference type="InterPro" id="IPR036691">
    <property type="entry name" value="Endo/exonu/phosph_ase_sf"/>
</dbReference>
<dbReference type="SUPFAM" id="SSF56219">
    <property type="entry name" value="DNase I-like"/>
    <property type="match status" value="1"/>
</dbReference>
<reference evidence="2" key="1">
    <citation type="submission" date="2022-11" db="EMBL/GenBank/DDBJ databases">
        <title>Centuries of genome instability and evolution in soft-shell clam transmissible cancer (bioRxiv).</title>
        <authorList>
            <person name="Hart S.F.M."/>
            <person name="Yonemitsu M.A."/>
            <person name="Giersch R.M."/>
            <person name="Beal B.F."/>
            <person name="Arriagada G."/>
            <person name="Davis B.W."/>
            <person name="Ostrander E.A."/>
            <person name="Goff S.P."/>
            <person name="Metzger M.J."/>
        </authorList>
    </citation>
    <scope>NUCLEOTIDE SEQUENCE</scope>
    <source>
        <strain evidence="2">MELC-2E11</strain>
        <tissue evidence="2">Siphon/mantle</tissue>
    </source>
</reference>
<accession>A0ABY7DIU0</accession>
<evidence type="ECO:0000259" key="1">
    <source>
        <dbReference type="Pfam" id="PF14529"/>
    </source>
</evidence>
<organism evidence="2 3">
    <name type="scientific">Mya arenaria</name>
    <name type="common">Soft-shell clam</name>
    <dbReference type="NCBI Taxonomy" id="6604"/>
    <lineage>
        <taxon>Eukaryota</taxon>
        <taxon>Metazoa</taxon>
        <taxon>Spiralia</taxon>
        <taxon>Lophotrochozoa</taxon>
        <taxon>Mollusca</taxon>
        <taxon>Bivalvia</taxon>
        <taxon>Autobranchia</taxon>
        <taxon>Heteroconchia</taxon>
        <taxon>Euheterodonta</taxon>
        <taxon>Imparidentia</taxon>
        <taxon>Neoheterodontei</taxon>
        <taxon>Myida</taxon>
        <taxon>Myoidea</taxon>
        <taxon>Myidae</taxon>
        <taxon>Mya</taxon>
    </lineage>
</organism>